<dbReference type="GO" id="GO:0008017">
    <property type="term" value="F:microtubule binding"/>
    <property type="evidence" value="ECO:0007669"/>
    <property type="project" value="InterPro"/>
</dbReference>
<feature type="binding site" evidence="7">
    <location>
        <begin position="265"/>
        <end position="272"/>
    </location>
    <ligand>
        <name>ATP</name>
        <dbReference type="ChEBI" id="CHEBI:30616"/>
    </ligand>
</feature>
<evidence type="ECO:0000256" key="1">
    <source>
        <dbReference type="ARBA" id="ARBA00007310"/>
    </source>
</evidence>
<evidence type="ECO:0000256" key="2">
    <source>
        <dbReference type="ARBA" id="ARBA00022701"/>
    </source>
</evidence>
<dbReference type="GO" id="GO:0007018">
    <property type="term" value="P:microtubule-based movement"/>
    <property type="evidence" value="ECO:0007669"/>
    <property type="project" value="InterPro"/>
</dbReference>
<dbReference type="SMART" id="SM00129">
    <property type="entry name" value="KISc"/>
    <property type="match status" value="1"/>
</dbReference>
<keyword evidence="2" id="KW-0493">Microtubule</keyword>
<dbReference type="PROSITE" id="PS00411">
    <property type="entry name" value="KINESIN_MOTOR_1"/>
    <property type="match status" value="1"/>
</dbReference>
<dbReference type="PANTHER" id="PTHR47968:SF61">
    <property type="entry name" value="ATP-BINDING MICROTUBULE MOTOR FAMILY PROTEIN"/>
    <property type="match status" value="1"/>
</dbReference>
<evidence type="ECO:0000256" key="5">
    <source>
        <dbReference type="ARBA" id="ARBA00023054"/>
    </source>
</evidence>
<dbReference type="CDD" id="cd01374">
    <property type="entry name" value="KISc_CENP_E"/>
    <property type="match status" value="1"/>
</dbReference>
<dbReference type="GO" id="GO:0005524">
    <property type="term" value="F:ATP binding"/>
    <property type="evidence" value="ECO:0007669"/>
    <property type="project" value="UniProtKB-UniRule"/>
</dbReference>
<evidence type="ECO:0000313" key="11">
    <source>
        <dbReference type="EMBL" id="QCE16664.1"/>
    </source>
</evidence>
<dbReference type="InterPro" id="IPR027417">
    <property type="entry name" value="P-loop_NTPase"/>
</dbReference>
<dbReference type="PANTHER" id="PTHR47968">
    <property type="entry name" value="CENTROMERE PROTEIN E"/>
    <property type="match status" value="1"/>
</dbReference>
<keyword evidence="5 8" id="KW-0175">Coiled coil</keyword>
<accession>A0A4D6NVC5</accession>
<dbReference type="GO" id="GO:0006412">
    <property type="term" value="P:translation"/>
    <property type="evidence" value="ECO:0007669"/>
    <property type="project" value="InterPro"/>
</dbReference>
<keyword evidence="12" id="KW-1185">Reference proteome</keyword>
<keyword evidence="3 7" id="KW-0547">Nucleotide-binding</keyword>
<feature type="region of interest" description="Disordered" evidence="9">
    <location>
        <begin position="709"/>
        <end position="764"/>
    </location>
</feature>
<proteinExistence type="inferred from homology"/>
<evidence type="ECO:0000259" key="10">
    <source>
        <dbReference type="PROSITE" id="PS50067"/>
    </source>
</evidence>
<dbReference type="SUPFAM" id="SSF52540">
    <property type="entry name" value="P-loop containing nucleoside triphosphate hydrolases"/>
    <property type="match status" value="1"/>
</dbReference>
<dbReference type="GO" id="GO:0003777">
    <property type="term" value="F:microtubule motor activity"/>
    <property type="evidence" value="ECO:0007669"/>
    <property type="project" value="InterPro"/>
</dbReference>
<dbReference type="PROSITE" id="PS00525">
    <property type="entry name" value="RIBOSOMAL_L6_1"/>
    <property type="match status" value="1"/>
</dbReference>
<dbReference type="InterPro" id="IPR002358">
    <property type="entry name" value="Ribosomal_uL6_CS"/>
</dbReference>
<dbReference type="GO" id="GO:0003735">
    <property type="term" value="F:structural constituent of ribosome"/>
    <property type="evidence" value="ECO:0007669"/>
    <property type="project" value="InterPro"/>
</dbReference>
<keyword evidence="4 7" id="KW-0067">ATP-binding</keyword>
<dbReference type="Pfam" id="PF00347">
    <property type="entry name" value="Ribosomal_L6"/>
    <property type="match status" value="1"/>
</dbReference>
<dbReference type="Pfam" id="PF11995">
    <property type="entry name" value="DUF3490"/>
    <property type="match status" value="1"/>
</dbReference>
<keyword evidence="6 7" id="KW-0505">Motor protein</keyword>
<dbReference type="PRINTS" id="PR00380">
    <property type="entry name" value="KINESINHEAVY"/>
</dbReference>
<feature type="region of interest" description="Disordered" evidence="9">
    <location>
        <begin position="569"/>
        <end position="589"/>
    </location>
</feature>
<evidence type="ECO:0000313" key="12">
    <source>
        <dbReference type="Proteomes" id="UP000501690"/>
    </source>
</evidence>
<evidence type="ECO:0000256" key="4">
    <source>
        <dbReference type="ARBA" id="ARBA00022840"/>
    </source>
</evidence>
<organism evidence="11 12">
    <name type="scientific">Vigna unguiculata</name>
    <name type="common">Cowpea</name>
    <dbReference type="NCBI Taxonomy" id="3917"/>
    <lineage>
        <taxon>Eukaryota</taxon>
        <taxon>Viridiplantae</taxon>
        <taxon>Streptophyta</taxon>
        <taxon>Embryophyta</taxon>
        <taxon>Tracheophyta</taxon>
        <taxon>Spermatophyta</taxon>
        <taxon>Magnoliopsida</taxon>
        <taxon>eudicotyledons</taxon>
        <taxon>Gunneridae</taxon>
        <taxon>Pentapetalae</taxon>
        <taxon>rosids</taxon>
        <taxon>fabids</taxon>
        <taxon>Fabales</taxon>
        <taxon>Fabaceae</taxon>
        <taxon>Papilionoideae</taxon>
        <taxon>50 kb inversion clade</taxon>
        <taxon>NPAAA clade</taxon>
        <taxon>indigoferoid/millettioid clade</taxon>
        <taxon>Phaseoleae</taxon>
        <taxon>Vigna</taxon>
    </lineage>
</organism>
<dbReference type="AlphaFoldDB" id="A0A4D6NVC5"/>
<dbReference type="GO" id="GO:0019843">
    <property type="term" value="F:rRNA binding"/>
    <property type="evidence" value="ECO:0007669"/>
    <property type="project" value="InterPro"/>
</dbReference>
<evidence type="ECO:0000256" key="9">
    <source>
        <dbReference type="SAM" id="MobiDB-lite"/>
    </source>
</evidence>
<evidence type="ECO:0000256" key="8">
    <source>
        <dbReference type="SAM" id="Coils"/>
    </source>
</evidence>
<dbReference type="InterPro" id="IPR001752">
    <property type="entry name" value="Kinesin_motor_dom"/>
</dbReference>
<dbReference type="InterPro" id="IPR020040">
    <property type="entry name" value="Ribosomal_uL6_a/b-dom"/>
</dbReference>
<feature type="compositionally biased region" description="Basic and acidic residues" evidence="9">
    <location>
        <begin position="575"/>
        <end position="586"/>
    </location>
</feature>
<dbReference type="FunFam" id="3.90.930.12:FF:000007">
    <property type="entry name" value="60S ribosomal protein L6"/>
    <property type="match status" value="1"/>
</dbReference>
<dbReference type="Gene3D" id="3.90.930.12">
    <property type="entry name" value="Ribosomal protein L6, alpha-beta domain"/>
    <property type="match status" value="1"/>
</dbReference>
<dbReference type="InterPro" id="IPR019821">
    <property type="entry name" value="Kinesin_motor_CS"/>
</dbReference>
<dbReference type="GO" id="GO:0005874">
    <property type="term" value="C:microtubule"/>
    <property type="evidence" value="ECO:0007669"/>
    <property type="project" value="UniProtKB-KW"/>
</dbReference>
<feature type="coiled-coil region" evidence="8">
    <location>
        <begin position="510"/>
        <end position="568"/>
    </location>
</feature>
<feature type="domain" description="Kinesin motor" evidence="10">
    <location>
        <begin position="177"/>
        <end position="501"/>
    </location>
</feature>
<dbReference type="InterPro" id="IPR027640">
    <property type="entry name" value="Kinesin-like_fam"/>
</dbReference>
<dbReference type="EMBL" id="CP039355">
    <property type="protein sequence ID" value="QCE16664.1"/>
    <property type="molecule type" value="Genomic_DNA"/>
</dbReference>
<dbReference type="InterPro" id="IPR036961">
    <property type="entry name" value="Kinesin_motor_dom_sf"/>
</dbReference>
<dbReference type="PROSITE" id="PS50067">
    <property type="entry name" value="KINESIN_MOTOR_2"/>
    <property type="match status" value="1"/>
</dbReference>
<reference evidence="11 12" key="1">
    <citation type="submission" date="2019-04" db="EMBL/GenBank/DDBJ databases">
        <title>An improved genome assembly and genetic linkage map for asparagus bean, Vigna unguiculata ssp. sesquipedialis.</title>
        <authorList>
            <person name="Xia Q."/>
            <person name="Zhang R."/>
            <person name="Dong Y."/>
        </authorList>
    </citation>
    <scope>NUCLEOTIDE SEQUENCE [LARGE SCALE GENOMIC DNA]</scope>
    <source>
        <tissue evidence="11">Leaf</tissue>
    </source>
</reference>
<dbReference type="InterPro" id="IPR021881">
    <property type="entry name" value="NACK_C"/>
</dbReference>
<dbReference type="SUPFAM" id="SSF56053">
    <property type="entry name" value="Ribosomal protein L6"/>
    <property type="match status" value="1"/>
</dbReference>
<sequence length="1026" mass="115289">MEAKFFRFLKIVGVGYKARAEAAGRLLYLKLGYSHEVELAVPPAVRVFCFKNNVICCTGIDKQRVHQFAATVRTCKPPEVYKGKGIIGVNVTVLCLAGGYGIQKRGKEHNGFAIHYQTYSASSLPPLRSLFLRSLAGDKNAENVRFAWMTKMRDRASMADAREERGNVALSNAEEERIFVSIRVRPLNERERARHDVSDWECISTNTIKFKNNGHAEQRPLSMDTYTFDRVFGEKCKTKQVYEQGIKDVALSVVRGVNSSIFAYGQTSSGKTHTMTGITEYAVRDIYEYMEKQKDREFVVKFSSMEIYNEAVRDLLNAGSTSLRILDDPEKGTVVEKLTEETLTDRGQLQQLLSICAAERTTEETAMNEASSRSHQIIRLTVESNPRDYVDAARSGALFASVNFVDLAGSERASQTLSAGTRLREGSHINRSLLSLGTVIRKLSKGRNEHVPYRDSKLTRILQNSLGGNARTAIICTISPARSQSEQSRNTLLFAGCAKQVTTNARVNQVKSDKALVKQLQKELARLENELRNYTPNTILLKEKELQIQKMENVIKELTRERDLFQSSAQNKLQSAEKDQPIRVGKDSASGLSGANNFLRRMDSASENLDITTSSLQHTGNSDDDFLLDGNSPTFVGPDPCQGWEEMASRAAAPEDDCKEVPCIEVKEVEIDHKIDAKSSSGNEHCELNPAVVDNTNNLIVDLLKESNGSSTQIDKVDQESSKHPHISNLQQKPATPQLKEPEKVSRTLPTEVERSNSNSSVCYEDKLPKSKLQAIERNSSRERSLSQEMNTSVEDVESLWDSDVEDTASILNFVVGMNEMARQKSLDEDMDDIMVRARTSGTDKRVNRVRGVSFSGTPGPWNFETQLRDTIQLWDACNIPLVHRSYFFLLIKGEISDAVYFDVELRRLSFLKDTFFNATNSTAHGSDVTPNSSLMALNRERKMLSKQVHKKFSWKERNELYVKWGVDLKSKHRSVQLAWCLWTNTKDLNHVRESAALVAKLVGFINSGDASRKIFGLSFLSRWKP</sequence>
<evidence type="ECO:0000256" key="6">
    <source>
        <dbReference type="ARBA" id="ARBA00023175"/>
    </source>
</evidence>
<dbReference type="Proteomes" id="UP000501690">
    <property type="component" value="Linkage Group LG11"/>
</dbReference>
<dbReference type="InterPro" id="IPR036789">
    <property type="entry name" value="Ribosomal_uL6-like_a/b-dom_sf"/>
</dbReference>
<dbReference type="GO" id="GO:0005840">
    <property type="term" value="C:ribosome"/>
    <property type="evidence" value="ECO:0007669"/>
    <property type="project" value="InterPro"/>
</dbReference>
<dbReference type="FunFam" id="3.40.850.10:FF:000016">
    <property type="entry name" value="Kinesin-like protein"/>
    <property type="match status" value="1"/>
</dbReference>
<name>A0A4D6NVC5_VIGUN</name>
<protein>
    <submittedName>
        <fullName evidence="11">Centromeric protein E</fullName>
    </submittedName>
</protein>
<dbReference type="Pfam" id="PF00225">
    <property type="entry name" value="Kinesin"/>
    <property type="match status" value="1"/>
</dbReference>
<evidence type="ECO:0000256" key="7">
    <source>
        <dbReference type="PROSITE-ProRule" id="PRU00283"/>
    </source>
</evidence>
<dbReference type="Gene3D" id="3.40.850.10">
    <property type="entry name" value="Kinesin motor domain"/>
    <property type="match status" value="1"/>
</dbReference>
<comment type="similarity">
    <text evidence="1">Belongs to the TRAFAC class myosin-kinesin ATPase superfamily. Kinesin family. KIN-7 subfamily.</text>
</comment>
<gene>
    <name evidence="11" type="ORF">DEO72_LG11g3683</name>
</gene>
<evidence type="ECO:0000256" key="3">
    <source>
        <dbReference type="ARBA" id="ARBA00022741"/>
    </source>
</evidence>